<dbReference type="Proteomes" id="UP000198718">
    <property type="component" value="Unassembled WGS sequence"/>
</dbReference>
<dbReference type="InterPro" id="IPR006119">
    <property type="entry name" value="Resolv_N"/>
</dbReference>
<dbReference type="Pfam" id="PF13408">
    <property type="entry name" value="Zn_ribbon_recom"/>
    <property type="match status" value="1"/>
</dbReference>
<dbReference type="GO" id="GO:0000150">
    <property type="term" value="F:DNA strand exchange activity"/>
    <property type="evidence" value="ECO:0007669"/>
    <property type="project" value="InterPro"/>
</dbReference>
<dbReference type="PROSITE" id="PS51736">
    <property type="entry name" value="RECOMBINASES_3"/>
    <property type="match status" value="1"/>
</dbReference>
<evidence type="ECO:0000313" key="5">
    <source>
        <dbReference type="Proteomes" id="UP000198718"/>
    </source>
</evidence>
<dbReference type="PANTHER" id="PTHR30461">
    <property type="entry name" value="DNA-INVERTASE FROM LAMBDOID PROPHAGE"/>
    <property type="match status" value="1"/>
</dbReference>
<dbReference type="RefSeq" id="WP_090554849.1">
    <property type="nucleotide sequence ID" value="NZ_FNFP01000011.1"/>
</dbReference>
<dbReference type="EMBL" id="FNFP01000011">
    <property type="protein sequence ID" value="SDL24732.1"/>
    <property type="molecule type" value="Genomic_DNA"/>
</dbReference>
<feature type="domain" description="Recombinase" evidence="3">
    <location>
        <begin position="182"/>
        <end position="308"/>
    </location>
</feature>
<dbReference type="CDD" id="cd00338">
    <property type="entry name" value="Ser_Recombinase"/>
    <property type="match status" value="1"/>
</dbReference>
<dbReference type="Gene3D" id="3.90.1750.20">
    <property type="entry name" value="Putative Large Serine Recombinase, Chain B, Domain 2"/>
    <property type="match status" value="1"/>
</dbReference>
<dbReference type="PROSITE" id="PS51737">
    <property type="entry name" value="RECOMBINASE_DNA_BIND"/>
    <property type="match status" value="1"/>
</dbReference>
<reference evidence="4 5" key="1">
    <citation type="submission" date="2016-10" db="EMBL/GenBank/DDBJ databases">
        <authorList>
            <person name="de Groot N.N."/>
        </authorList>
    </citation>
    <scope>NUCLEOTIDE SEQUENCE [LARGE SCALE GENOMIC DNA]</scope>
    <source>
        <strain evidence="4 5">DSM 18346</strain>
    </source>
</reference>
<proteinExistence type="predicted"/>
<dbReference type="SUPFAM" id="SSF53041">
    <property type="entry name" value="Resolvase-like"/>
    <property type="match status" value="1"/>
</dbReference>
<dbReference type="STRING" id="393762.SAMN05660472_02876"/>
<accession>A0A1G9II16</accession>
<dbReference type="PANTHER" id="PTHR30461:SF23">
    <property type="entry name" value="DNA RECOMBINASE-RELATED"/>
    <property type="match status" value="1"/>
</dbReference>
<dbReference type="Pfam" id="PF07508">
    <property type="entry name" value="Recombinase"/>
    <property type="match status" value="1"/>
</dbReference>
<dbReference type="OrthoDB" id="9769353at2"/>
<dbReference type="AlphaFoldDB" id="A0A1G9II16"/>
<evidence type="ECO:0000256" key="1">
    <source>
        <dbReference type="SAM" id="Coils"/>
    </source>
</evidence>
<name>A0A1G9II16_9FIRM</name>
<evidence type="ECO:0000259" key="2">
    <source>
        <dbReference type="PROSITE" id="PS51736"/>
    </source>
</evidence>
<keyword evidence="5" id="KW-1185">Reference proteome</keyword>
<dbReference type="Pfam" id="PF00239">
    <property type="entry name" value="Resolvase"/>
    <property type="match status" value="1"/>
</dbReference>
<organism evidence="4 5">
    <name type="scientific">Natronincola ferrireducens</name>
    <dbReference type="NCBI Taxonomy" id="393762"/>
    <lineage>
        <taxon>Bacteria</taxon>
        <taxon>Bacillati</taxon>
        <taxon>Bacillota</taxon>
        <taxon>Clostridia</taxon>
        <taxon>Peptostreptococcales</taxon>
        <taxon>Natronincolaceae</taxon>
        <taxon>Natronincola</taxon>
    </lineage>
</organism>
<protein>
    <submittedName>
        <fullName evidence="4">Site-specific DNA recombinase</fullName>
    </submittedName>
</protein>
<dbReference type="InterPro" id="IPR025827">
    <property type="entry name" value="Zn_ribbon_recom_dom"/>
</dbReference>
<dbReference type="SMART" id="SM00857">
    <property type="entry name" value="Resolvase"/>
    <property type="match status" value="1"/>
</dbReference>
<dbReference type="InterPro" id="IPR038109">
    <property type="entry name" value="DNA_bind_recomb_sf"/>
</dbReference>
<dbReference type="GO" id="GO:0003677">
    <property type="term" value="F:DNA binding"/>
    <property type="evidence" value="ECO:0007669"/>
    <property type="project" value="InterPro"/>
</dbReference>
<feature type="domain" description="Resolvase/invertase-type recombinase catalytic" evidence="2">
    <location>
        <begin position="25"/>
        <end position="173"/>
    </location>
</feature>
<dbReference type="InterPro" id="IPR036162">
    <property type="entry name" value="Resolvase-like_N_sf"/>
</dbReference>
<feature type="coiled-coil region" evidence="1">
    <location>
        <begin position="409"/>
        <end position="481"/>
    </location>
</feature>
<keyword evidence="1" id="KW-0175">Coiled coil</keyword>
<evidence type="ECO:0000259" key="3">
    <source>
        <dbReference type="PROSITE" id="PS51737"/>
    </source>
</evidence>
<dbReference type="InterPro" id="IPR011109">
    <property type="entry name" value="DNA_bind_recombinase_dom"/>
</dbReference>
<dbReference type="InterPro" id="IPR050639">
    <property type="entry name" value="SSR_resolvase"/>
</dbReference>
<gene>
    <name evidence="4" type="ORF">SAMN05660472_02876</name>
</gene>
<evidence type="ECO:0000313" key="4">
    <source>
        <dbReference type="EMBL" id="SDL24732.1"/>
    </source>
</evidence>
<sequence>MEKVTVIKPKVYKNFNGKAKDEVKRVAAYCRVSTHHEEQLNSYQAQVSHYTALIQNNPEWELCDIFADEGISGTNSEKRPEFQRMIKEAKAGKIDLILTKSISRFARNTMDVLEYARMLRGIGVAIEFEKERINTLEASGEVMMTIFSSLAQEESRSISENSRWGIVKGFKDGKVFCNTTRFLGYDKDENGNLVVNKKEARIVKRIYQEYLEGKSAQGIAKGLEQDGIPTVTGNKKWWDSTITLILTNEKYYGALLQQKTVTVDFLTHKRVKNQGFADQYFIEENHEAIIPKEIWQRVQEEKERRALLKNNKKGDRGKYSSKYPFSSKIVCGDCNNTFKRRIWNSNNKSKKIVWQCKTYIQQGKDACHMKAVGEQVLKDAFVKVFNDIQKNKEGFTKTLLENIEKVLKKRFRNNRIEEIDENIENIKKELKALVKLQTTGKIDGEVYNEEYMRISQELETLRKEKGKFERANEAEEEYKDRVKEIIEIVDSMDRLLEEFNDEIFNALVEKIEILEPRHFVFVLKSGVRVEEIVKNP</sequence>
<dbReference type="Gene3D" id="3.40.50.1390">
    <property type="entry name" value="Resolvase, N-terminal catalytic domain"/>
    <property type="match status" value="1"/>
</dbReference>